<name>A0A5C8PGC1_9HYPH</name>
<dbReference type="Proteomes" id="UP000321638">
    <property type="component" value="Unassembled WGS sequence"/>
</dbReference>
<proteinExistence type="predicted"/>
<accession>A0A5C8PGC1</accession>
<organism evidence="1 2">
    <name type="scientific">Vineibacter terrae</name>
    <dbReference type="NCBI Taxonomy" id="2586908"/>
    <lineage>
        <taxon>Bacteria</taxon>
        <taxon>Pseudomonadati</taxon>
        <taxon>Pseudomonadota</taxon>
        <taxon>Alphaproteobacteria</taxon>
        <taxon>Hyphomicrobiales</taxon>
        <taxon>Vineibacter</taxon>
    </lineage>
</organism>
<reference evidence="1 2" key="1">
    <citation type="submission" date="2019-06" db="EMBL/GenBank/DDBJ databases">
        <title>New taxonomy in bacterial strain CC-CFT640, isolated from vineyard.</title>
        <authorList>
            <person name="Lin S.-Y."/>
            <person name="Tsai C.-F."/>
            <person name="Young C.-C."/>
        </authorList>
    </citation>
    <scope>NUCLEOTIDE SEQUENCE [LARGE SCALE GENOMIC DNA]</scope>
    <source>
        <strain evidence="1 2">CC-CFT640</strain>
    </source>
</reference>
<comment type="caution">
    <text evidence="1">The sequence shown here is derived from an EMBL/GenBank/DDBJ whole genome shotgun (WGS) entry which is preliminary data.</text>
</comment>
<dbReference type="AlphaFoldDB" id="A0A5C8PGC1"/>
<keyword evidence="2" id="KW-1185">Reference proteome</keyword>
<sequence>MIWLTQDERGRDMFNFTIRDSSGRTAFEMRDNDWVAHPKWEDIEIGAEGRSLYFKSKLGDISLRLRFAEKSIATIFSDFDYDPRRQLEMLQHLGPDLGPLNPLKELLESGLTAQTGLICTVEGRWTYPQQVEIAHGYGRYGGIQIMKSFAFMVNCVVQL</sequence>
<dbReference type="EMBL" id="VDUZ01000032">
    <property type="protein sequence ID" value="TXL72572.1"/>
    <property type="molecule type" value="Genomic_DNA"/>
</dbReference>
<dbReference type="RefSeq" id="WP_147849731.1">
    <property type="nucleotide sequence ID" value="NZ_VDUZ01000032.1"/>
</dbReference>
<evidence type="ECO:0000313" key="2">
    <source>
        <dbReference type="Proteomes" id="UP000321638"/>
    </source>
</evidence>
<evidence type="ECO:0000313" key="1">
    <source>
        <dbReference type="EMBL" id="TXL72572.1"/>
    </source>
</evidence>
<protein>
    <submittedName>
        <fullName evidence="1">Uncharacterized protein</fullName>
    </submittedName>
</protein>
<gene>
    <name evidence="1" type="ORF">FHP25_25075</name>
</gene>